<feature type="signal peptide" evidence="1">
    <location>
        <begin position="1"/>
        <end position="30"/>
    </location>
</feature>
<dbReference type="InterPro" id="IPR006311">
    <property type="entry name" value="TAT_signal"/>
</dbReference>
<organism evidence="2 3">
    <name type="scientific">Brevundimonas vesicularis</name>
    <name type="common">Pseudomonas vesicularis</name>
    <dbReference type="NCBI Taxonomy" id="41276"/>
    <lineage>
        <taxon>Bacteria</taxon>
        <taxon>Pseudomonadati</taxon>
        <taxon>Pseudomonadota</taxon>
        <taxon>Alphaproteobacteria</taxon>
        <taxon>Caulobacterales</taxon>
        <taxon>Caulobacteraceae</taxon>
        <taxon>Brevundimonas</taxon>
    </lineage>
</organism>
<proteinExistence type="predicted"/>
<evidence type="ECO:0008006" key="4">
    <source>
        <dbReference type="Google" id="ProtNLM"/>
    </source>
</evidence>
<keyword evidence="1" id="KW-0732">Signal</keyword>
<protein>
    <recommendedName>
        <fullName evidence="4">Tat pathway signal protein</fullName>
    </recommendedName>
</protein>
<evidence type="ECO:0000313" key="2">
    <source>
        <dbReference type="EMBL" id="SPU54499.1"/>
    </source>
</evidence>
<dbReference type="RefSeq" id="WP_220116659.1">
    <property type="nucleotide sequence ID" value="NZ_UAQP01000014.1"/>
</dbReference>
<evidence type="ECO:0000256" key="1">
    <source>
        <dbReference type="SAM" id="SignalP"/>
    </source>
</evidence>
<dbReference type="PROSITE" id="PS51318">
    <property type="entry name" value="TAT"/>
    <property type="match status" value="1"/>
</dbReference>
<reference evidence="2 3" key="1">
    <citation type="submission" date="2018-06" db="EMBL/GenBank/DDBJ databases">
        <authorList>
            <consortium name="Pathogen Informatics"/>
            <person name="Doyle S."/>
        </authorList>
    </citation>
    <scope>NUCLEOTIDE SEQUENCE [LARGE SCALE GENOMIC DNA]</scope>
    <source>
        <strain evidence="2 3">NCTC11166</strain>
    </source>
</reference>
<evidence type="ECO:0000313" key="3">
    <source>
        <dbReference type="Proteomes" id="UP000251186"/>
    </source>
</evidence>
<sequence length="118" mass="13041">MINRKTFIRAIGLTAAMATLTLGVAAPASAGAGADRRVRIINDTRVTMTQFYASSVDADDWEEDILGNDVLRPGRSVRINIDDGTGECYFDFKAVFADGDVLVRERINVCSISEYRYR</sequence>
<dbReference type="Proteomes" id="UP000251186">
    <property type="component" value="Unassembled WGS sequence"/>
</dbReference>
<name>A0A2X1BEM0_BREVE</name>
<dbReference type="AlphaFoldDB" id="A0A2X1BEM0"/>
<dbReference type="EMBL" id="UAQP01000014">
    <property type="protein sequence ID" value="SPU54499.1"/>
    <property type="molecule type" value="Genomic_DNA"/>
</dbReference>
<accession>A0A2X1BEM0</accession>
<gene>
    <name evidence="2" type="ORF">NCTC11166_01880</name>
</gene>
<feature type="chain" id="PRO_5016024653" description="Tat pathway signal protein" evidence="1">
    <location>
        <begin position="31"/>
        <end position="118"/>
    </location>
</feature>